<sequence>MLVPAQEEELGKGSTMPSALQNTQTIIQPSTSKPQKKQNPRKPRRQDAQETQHIDPTTNVEDKALNEENIPTQSNDPPLSRMVKSLEKKRRSRTHGLKRLYKIDLSARVESSAKEQSLEFVVEDVNAAIIATTITAAATTAVSIDDITLAQALVEIKTLKPKEKSIVMQEPSKTLTTITILISSKIQDKGKDRLAEEKFQQIEDENLAWDNVQAMMDAYYELATSSKRARDELDQERSKKQKVEDNKESEELKRCLEIIKDDGDDASIDATPLSIKTLIIDYKIYKEGKKIDACHNGMEMWKSIERLKQDDEPKDQELKTHYMYMAKIQEVILDAANDFGPIFDTEPLEKDDQVFQKERELLASLIDQMKIEINESKKTNKSLESSNKALQEKVTSEKSLSAYTKKIINLNKKLSEMENELSTYQITIFTISFEKQEHEKFYKTHEDNEIEKVFSLEKQVDESRSVNALFVERKDILKKIAEDTVSADFDDSSFYSISEGEGGVHQNISIMVQDTHFEEAAFMTIEVINEGDDEQSEKEDYDDQNNHHAFMFHPGPPTKIADMVQSAGSWNPDKELLK</sequence>
<feature type="region of interest" description="Disordered" evidence="2">
    <location>
        <begin position="1"/>
        <end position="91"/>
    </location>
</feature>
<feature type="region of interest" description="Disordered" evidence="2">
    <location>
        <begin position="532"/>
        <end position="558"/>
    </location>
</feature>
<accession>A0A6L2LAF3</accession>
<reference evidence="3" key="1">
    <citation type="journal article" date="2019" name="Sci. Rep.">
        <title>Draft genome of Tanacetum cinerariifolium, the natural source of mosquito coil.</title>
        <authorList>
            <person name="Yamashiro T."/>
            <person name="Shiraishi A."/>
            <person name="Satake H."/>
            <person name="Nakayama K."/>
        </authorList>
    </citation>
    <scope>NUCLEOTIDE SEQUENCE</scope>
</reference>
<evidence type="ECO:0000256" key="2">
    <source>
        <dbReference type="SAM" id="MobiDB-lite"/>
    </source>
</evidence>
<feature type="compositionally biased region" description="Basic residues" evidence="2">
    <location>
        <begin position="34"/>
        <end position="44"/>
    </location>
</feature>
<comment type="caution">
    <text evidence="3">The sequence shown here is derived from an EMBL/GenBank/DDBJ whole genome shotgun (WGS) entry which is preliminary data.</text>
</comment>
<name>A0A6L2LAF3_TANCI</name>
<protein>
    <submittedName>
        <fullName evidence="3">Uncharacterized protein</fullName>
    </submittedName>
</protein>
<feature type="compositionally biased region" description="Polar residues" evidence="2">
    <location>
        <begin position="15"/>
        <end position="32"/>
    </location>
</feature>
<dbReference type="EMBL" id="BKCJ010003906">
    <property type="protein sequence ID" value="GEU57867.1"/>
    <property type="molecule type" value="Genomic_DNA"/>
</dbReference>
<evidence type="ECO:0000313" key="3">
    <source>
        <dbReference type="EMBL" id="GEU57867.1"/>
    </source>
</evidence>
<feature type="compositionally biased region" description="Acidic residues" evidence="2">
    <location>
        <begin position="532"/>
        <end position="543"/>
    </location>
</feature>
<gene>
    <name evidence="3" type="ORF">Tci_029845</name>
</gene>
<evidence type="ECO:0000256" key="1">
    <source>
        <dbReference type="SAM" id="Coils"/>
    </source>
</evidence>
<feature type="coiled-coil region" evidence="1">
    <location>
        <begin position="226"/>
        <end position="253"/>
    </location>
</feature>
<dbReference type="AlphaFoldDB" id="A0A6L2LAF3"/>
<proteinExistence type="predicted"/>
<feature type="coiled-coil region" evidence="1">
    <location>
        <begin position="366"/>
        <end position="427"/>
    </location>
</feature>
<organism evidence="3">
    <name type="scientific">Tanacetum cinerariifolium</name>
    <name type="common">Dalmatian daisy</name>
    <name type="synonym">Chrysanthemum cinerariifolium</name>
    <dbReference type="NCBI Taxonomy" id="118510"/>
    <lineage>
        <taxon>Eukaryota</taxon>
        <taxon>Viridiplantae</taxon>
        <taxon>Streptophyta</taxon>
        <taxon>Embryophyta</taxon>
        <taxon>Tracheophyta</taxon>
        <taxon>Spermatophyta</taxon>
        <taxon>Magnoliopsida</taxon>
        <taxon>eudicotyledons</taxon>
        <taxon>Gunneridae</taxon>
        <taxon>Pentapetalae</taxon>
        <taxon>asterids</taxon>
        <taxon>campanulids</taxon>
        <taxon>Asterales</taxon>
        <taxon>Asteraceae</taxon>
        <taxon>Asteroideae</taxon>
        <taxon>Anthemideae</taxon>
        <taxon>Anthemidinae</taxon>
        <taxon>Tanacetum</taxon>
    </lineage>
</organism>
<keyword evidence="1" id="KW-0175">Coiled coil</keyword>